<dbReference type="GO" id="GO:0046654">
    <property type="term" value="P:tetrahydrofolate biosynthetic process"/>
    <property type="evidence" value="ECO:0007669"/>
    <property type="project" value="TreeGrafter"/>
</dbReference>
<dbReference type="PANTHER" id="PTHR20941:SF1">
    <property type="entry name" value="FOLIC ACID SYNTHESIS PROTEIN FOL1"/>
    <property type="match status" value="1"/>
</dbReference>
<comment type="caution">
    <text evidence="10">The sequence shown here is derived from an EMBL/GenBank/DDBJ whole genome shotgun (WGS) entry which is preliminary data.</text>
</comment>
<dbReference type="EMBL" id="VSSQ01000021">
    <property type="protein sequence ID" value="MPL63290.1"/>
    <property type="molecule type" value="Genomic_DNA"/>
</dbReference>
<dbReference type="CDD" id="cd00739">
    <property type="entry name" value="DHPS"/>
    <property type="match status" value="1"/>
</dbReference>
<evidence type="ECO:0000259" key="9">
    <source>
        <dbReference type="PROSITE" id="PS50972"/>
    </source>
</evidence>
<evidence type="ECO:0000256" key="2">
    <source>
        <dbReference type="ARBA" id="ARBA00001946"/>
    </source>
</evidence>
<evidence type="ECO:0000256" key="3">
    <source>
        <dbReference type="ARBA" id="ARBA00004763"/>
    </source>
</evidence>
<reference evidence="10" key="1">
    <citation type="submission" date="2019-08" db="EMBL/GenBank/DDBJ databases">
        <authorList>
            <person name="Kucharzyk K."/>
            <person name="Murdoch R.W."/>
            <person name="Higgins S."/>
            <person name="Loffler F."/>
        </authorList>
    </citation>
    <scope>NUCLEOTIDE SEQUENCE</scope>
</reference>
<dbReference type="InterPro" id="IPR011005">
    <property type="entry name" value="Dihydropteroate_synth-like_sf"/>
</dbReference>
<dbReference type="InterPro" id="IPR006390">
    <property type="entry name" value="DHP_synth_dom"/>
</dbReference>
<evidence type="ECO:0000256" key="5">
    <source>
        <dbReference type="ARBA" id="ARBA00022679"/>
    </source>
</evidence>
<dbReference type="AlphaFoldDB" id="A0A644T8Y6"/>
<dbReference type="InterPro" id="IPR000489">
    <property type="entry name" value="Pterin-binding_dom"/>
</dbReference>
<dbReference type="GO" id="GO:0005829">
    <property type="term" value="C:cytosol"/>
    <property type="evidence" value="ECO:0007669"/>
    <property type="project" value="TreeGrafter"/>
</dbReference>
<comment type="cofactor">
    <cofactor evidence="2">
        <name>Mg(2+)</name>
        <dbReference type="ChEBI" id="CHEBI:18420"/>
    </cofactor>
</comment>
<dbReference type="FunFam" id="3.20.20.20:FF:000006">
    <property type="entry name" value="Dihydropteroate synthase"/>
    <property type="match status" value="1"/>
</dbReference>
<dbReference type="PROSITE" id="PS00792">
    <property type="entry name" value="DHPS_1"/>
    <property type="match status" value="1"/>
</dbReference>
<keyword evidence="6" id="KW-0479">Metal-binding</keyword>
<dbReference type="PROSITE" id="PS50972">
    <property type="entry name" value="PTERIN_BINDING"/>
    <property type="match status" value="1"/>
</dbReference>
<evidence type="ECO:0000256" key="1">
    <source>
        <dbReference type="ARBA" id="ARBA00000012"/>
    </source>
</evidence>
<keyword evidence="8" id="KW-0289">Folate biosynthesis</keyword>
<evidence type="ECO:0000256" key="7">
    <source>
        <dbReference type="ARBA" id="ARBA00022842"/>
    </source>
</evidence>
<evidence type="ECO:0000313" key="10">
    <source>
        <dbReference type="EMBL" id="MPL63290.1"/>
    </source>
</evidence>
<dbReference type="GO" id="GO:0046656">
    <property type="term" value="P:folic acid biosynthetic process"/>
    <property type="evidence" value="ECO:0007669"/>
    <property type="project" value="UniProtKB-KW"/>
</dbReference>
<protein>
    <recommendedName>
        <fullName evidence="4">dihydropteroate synthase</fullName>
        <ecNumber evidence="4">2.5.1.15</ecNumber>
    </recommendedName>
</protein>
<accession>A0A644T8Y6</accession>
<sequence length="402" mass="43762">MNARFIEITTQKQAREELAKINCDEVGINIMASKAIFKTLKVENISTKAANLLKQTFLAKGGEVAVARGTADLSIEFTDVLICATLKQYKLALAQLTMQPWGLPKLAAALSSALKAVENFPERHYRWPTKALSVTQNKTLVMGILNVTPDSFSDGGRYNRLDYALEKAEAMVKAGADIIDLGAESTRPGFAQVSATEEIERLLPILKELVKNCPVPISIDTYKSSVAKAALGAGAHIINDIWGLQDDSGIDSGMAEFIAAYDVPVIIMHNHVTTQYQTDVMADICSFLRRSIEIALNAGINFDNIIVDPGIGFGKNGQQNLLVMSRLEELKSLGCPILLGTSRKRFIGDVLNLPVDDRIEGTAATVALGITKGVNFVRVHDVEQIARIAKMTDAMMRGDYYG</sequence>
<dbReference type="EC" id="2.5.1.15" evidence="4"/>
<name>A0A644T8Y6_9ZZZZ</name>
<dbReference type="InterPro" id="IPR045031">
    <property type="entry name" value="DHP_synth-like"/>
</dbReference>
<comment type="pathway">
    <text evidence="3">Cofactor biosynthesis; tetrahydrofolate biosynthesis; 7,8-dihydrofolate from 2-amino-4-hydroxy-6-hydroxymethyl-7,8-dihydropteridine diphosphate and 4-aminobenzoate: step 1/2.</text>
</comment>
<evidence type="ECO:0000256" key="6">
    <source>
        <dbReference type="ARBA" id="ARBA00022723"/>
    </source>
</evidence>
<evidence type="ECO:0000256" key="4">
    <source>
        <dbReference type="ARBA" id="ARBA00012458"/>
    </source>
</evidence>
<keyword evidence="7" id="KW-0460">Magnesium</keyword>
<dbReference type="GO" id="GO:0046872">
    <property type="term" value="F:metal ion binding"/>
    <property type="evidence" value="ECO:0007669"/>
    <property type="project" value="UniProtKB-KW"/>
</dbReference>
<comment type="catalytic activity">
    <reaction evidence="1">
        <text>(7,8-dihydropterin-6-yl)methyl diphosphate + 4-aminobenzoate = 7,8-dihydropteroate + diphosphate</text>
        <dbReference type="Rhea" id="RHEA:19949"/>
        <dbReference type="ChEBI" id="CHEBI:17836"/>
        <dbReference type="ChEBI" id="CHEBI:17839"/>
        <dbReference type="ChEBI" id="CHEBI:33019"/>
        <dbReference type="ChEBI" id="CHEBI:72950"/>
        <dbReference type="EC" id="2.5.1.15"/>
    </reaction>
</comment>
<dbReference type="SUPFAM" id="SSF51717">
    <property type="entry name" value="Dihydropteroate synthetase-like"/>
    <property type="match status" value="1"/>
</dbReference>
<feature type="domain" description="Pterin-binding" evidence="9">
    <location>
        <begin position="139"/>
        <end position="390"/>
    </location>
</feature>
<proteinExistence type="predicted"/>
<keyword evidence="5" id="KW-0808">Transferase</keyword>
<dbReference type="Gene3D" id="3.20.20.20">
    <property type="entry name" value="Dihydropteroate synthase-like"/>
    <property type="match status" value="1"/>
</dbReference>
<dbReference type="Pfam" id="PF00809">
    <property type="entry name" value="Pterin_bind"/>
    <property type="match status" value="1"/>
</dbReference>
<dbReference type="PROSITE" id="PS00793">
    <property type="entry name" value="DHPS_2"/>
    <property type="match status" value="1"/>
</dbReference>
<organism evidence="10">
    <name type="scientific">bioreactor metagenome</name>
    <dbReference type="NCBI Taxonomy" id="1076179"/>
    <lineage>
        <taxon>unclassified sequences</taxon>
        <taxon>metagenomes</taxon>
        <taxon>ecological metagenomes</taxon>
    </lineage>
</organism>
<dbReference type="GO" id="GO:0004156">
    <property type="term" value="F:dihydropteroate synthase activity"/>
    <property type="evidence" value="ECO:0007669"/>
    <property type="project" value="UniProtKB-EC"/>
</dbReference>
<dbReference type="PANTHER" id="PTHR20941">
    <property type="entry name" value="FOLATE SYNTHESIS PROTEINS"/>
    <property type="match status" value="1"/>
</dbReference>
<dbReference type="NCBIfam" id="TIGR01496">
    <property type="entry name" value="DHPS"/>
    <property type="match status" value="1"/>
</dbReference>
<evidence type="ECO:0000256" key="8">
    <source>
        <dbReference type="ARBA" id="ARBA00022909"/>
    </source>
</evidence>
<gene>
    <name evidence="10" type="ORF">SDC9_08912</name>
</gene>